<evidence type="ECO:0000256" key="1">
    <source>
        <dbReference type="SAM" id="SignalP"/>
    </source>
</evidence>
<feature type="chain" id="PRO_5028829141" description="DUF4439 domain-containing protein" evidence="1">
    <location>
        <begin position="20"/>
        <end position="151"/>
    </location>
</feature>
<reference evidence="2 3" key="1">
    <citation type="submission" date="2020-08" db="EMBL/GenBank/DDBJ databases">
        <authorList>
            <person name="Mo P."/>
        </authorList>
    </citation>
    <scope>NUCLEOTIDE SEQUENCE [LARGE SCALE GENOMIC DNA]</scope>
    <source>
        <strain evidence="2 3">CGMCC 4.1532</strain>
    </source>
</reference>
<protein>
    <recommendedName>
        <fullName evidence="4">DUF4439 domain-containing protein</fullName>
    </recommendedName>
</protein>
<dbReference type="KEGG" id="ppel:H6H00_16540"/>
<organism evidence="2 3">
    <name type="scientific">Pseudonocardia petroleophila</name>
    <dbReference type="NCBI Taxonomy" id="37331"/>
    <lineage>
        <taxon>Bacteria</taxon>
        <taxon>Bacillati</taxon>
        <taxon>Actinomycetota</taxon>
        <taxon>Actinomycetes</taxon>
        <taxon>Pseudonocardiales</taxon>
        <taxon>Pseudonocardiaceae</taxon>
        <taxon>Pseudonocardia</taxon>
    </lineage>
</organism>
<evidence type="ECO:0000313" key="2">
    <source>
        <dbReference type="EMBL" id="QNG55651.1"/>
    </source>
</evidence>
<dbReference type="EMBL" id="CP060131">
    <property type="protein sequence ID" value="QNG55651.1"/>
    <property type="molecule type" value="Genomic_DNA"/>
</dbReference>
<dbReference type="AlphaFoldDB" id="A0A7G7MS90"/>
<sequence>MLAALVLAPVALSPLAGCAAVGVDDGPDPLIALADAARADALLAAAVVAAEPDLAARVDPLQAARTAHAAALDAEIARLAGAPEPGAAAAATPSPADPSAAPTAAELAELRAAVTASARAAAEAALGLPAERVGLVASISACCATYGAVLG</sequence>
<accession>A0A7G7MS90</accession>
<evidence type="ECO:0000313" key="3">
    <source>
        <dbReference type="Proteomes" id="UP000515728"/>
    </source>
</evidence>
<dbReference type="Proteomes" id="UP000515728">
    <property type="component" value="Chromosome"/>
</dbReference>
<gene>
    <name evidence="2" type="ORF">H6H00_16540</name>
</gene>
<name>A0A7G7MS90_9PSEU</name>
<keyword evidence="3" id="KW-1185">Reference proteome</keyword>
<evidence type="ECO:0008006" key="4">
    <source>
        <dbReference type="Google" id="ProtNLM"/>
    </source>
</evidence>
<keyword evidence="1" id="KW-0732">Signal</keyword>
<feature type="signal peptide" evidence="1">
    <location>
        <begin position="1"/>
        <end position="19"/>
    </location>
</feature>
<proteinExistence type="predicted"/>